<feature type="transmembrane region" description="Helical" evidence="5">
    <location>
        <begin position="157"/>
        <end position="180"/>
    </location>
</feature>
<dbReference type="PANTHER" id="PTHR30249:SF0">
    <property type="entry name" value="PLASTIDAL GLYCOLATE_GLYCERATE TRANSLOCATOR 1, CHLOROPLASTIC"/>
    <property type="match status" value="1"/>
</dbReference>
<feature type="transmembrane region" description="Helical" evidence="5">
    <location>
        <begin position="12"/>
        <end position="36"/>
    </location>
</feature>
<gene>
    <name evidence="6" type="ORF">HNR39_000589</name>
</gene>
<evidence type="ECO:0000256" key="3">
    <source>
        <dbReference type="ARBA" id="ARBA00022989"/>
    </source>
</evidence>
<reference evidence="6 7" key="1">
    <citation type="submission" date="2020-08" db="EMBL/GenBank/DDBJ databases">
        <title>Genomic Encyclopedia of Type Strains, Phase IV (KMG-IV): sequencing the most valuable type-strain genomes for metagenomic binning, comparative biology and taxonomic classification.</title>
        <authorList>
            <person name="Goeker M."/>
        </authorList>
    </citation>
    <scope>NUCLEOTIDE SEQUENCE [LARGE SCALE GENOMIC DNA]</scope>
    <source>
        <strain evidence="6 7">DSM 23240</strain>
    </source>
</reference>
<evidence type="ECO:0000256" key="1">
    <source>
        <dbReference type="ARBA" id="ARBA00004141"/>
    </source>
</evidence>
<keyword evidence="4 5" id="KW-0472">Membrane</keyword>
<feature type="transmembrane region" description="Helical" evidence="5">
    <location>
        <begin position="216"/>
        <end position="241"/>
    </location>
</feature>
<dbReference type="InterPro" id="IPR007300">
    <property type="entry name" value="CidB/LrgB"/>
</dbReference>
<dbReference type="GO" id="GO:0016787">
    <property type="term" value="F:hydrolase activity"/>
    <property type="evidence" value="ECO:0007669"/>
    <property type="project" value="UniProtKB-KW"/>
</dbReference>
<feature type="transmembrane region" description="Helical" evidence="5">
    <location>
        <begin position="48"/>
        <end position="66"/>
    </location>
</feature>
<organism evidence="6 7">
    <name type="scientific">Glaciimonas immobilis</name>
    <dbReference type="NCBI Taxonomy" id="728004"/>
    <lineage>
        <taxon>Bacteria</taxon>
        <taxon>Pseudomonadati</taxon>
        <taxon>Pseudomonadota</taxon>
        <taxon>Betaproteobacteria</taxon>
        <taxon>Burkholderiales</taxon>
        <taxon>Oxalobacteraceae</taxon>
        <taxon>Glaciimonas</taxon>
    </lineage>
</organism>
<keyword evidence="7" id="KW-1185">Reference proteome</keyword>
<evidence type="ECO:0000313" key="7">
    <source>
        <dbReference type="Proteomes" id="UP000571084"/>
    </source>
</evidence>
<dbReference type="EMBL" id="JACHHQ010000001">
    <property type="protein sequence ID" value="MBB5198779.1"/>
    <property type="molecule type" value="Genomic_DNA"/>
</dbReference>
<accession>A0A840RQL5</accession>
<keyword evidence="6" id="KW-0378">Hydrolase</keyword>
<evidence type="ECO:0000256" key="5">
    <source>
        <dbReference type="SAM" id="Phobius"/>
    </source>
</evidence>
<evidence type="ECO:0000256" key="4">
    <source>
        <dbReference type="ARBA" id="ARBA00023136"/>
    </source>
</evidence>
<dbReference type="Proteomes" id="UP000571084">
    <property type="component" value="Unassembled WGS sequence"/>
</dbReference>
<keyword evidence="2 5" id="KW-0812">Transmembrane</keyword>
<dbReference type="Pfam" id="PF04172">
    <property type="entry name" value="LrgB"/>
    <property type="match status" value="1"/>
</dbReference>
<dbReference type="AlphaFoldDB" id="A0A840RQL5"/>
<protein>
    <submittedName>
        <fullName evidence="6">Putative murein hydrolase (TIGR00659 family)</fullName>
    </submittedName>
</protein>
<comment type="subcellular location">
    <subcellularLocation>
        <location evidence="1">Membrane</location>
        <topology evidence="1">Multi-pass membrane protein</topology>
    </subcellularLocation>
</comment>
<evidence type="ECO:0000256" key="2">
    <source>
        <dbReference type="ARBA" id="ARBA00022692"/>
    </source>
</evidence>
<feature type="transmembrane region" description="Helical" evidence="5">
    <location>
        <begin position="72"/>
        <end position="91"/>
    </location>
</feature>
<evidence type="ECO:0000313" key="6">
    <source>
        <dbReference type="EMBL" id="MBB5198779.1"/>
    </source>
</evidence>
<name>A0A840RQL5_9BURK</name>
<proteinExistence type="predicted"/>
<dbReference type="PANTHER" id="PTHR30249">
    <property type="entry name" value="PUTATIVE SEROTONIN TRANSPORTER"/>
    <property type="match status" value="1"/>
</dbReference>
<dbReference type="GO" id="GO:0016020">
    <property type="term" value="C:membrane"/>
    <property type="evidence" value="ECO:0007669"/>
    <property type="project" value="UniProtKB-SubCell"/>
</dbReference>
<keyword evidence="3 5" id="KW-1133">Transmembrane helix</keyword>
<feature type="transmembrane region" description="Helical" evidence="5">
    <location>
        <begin position="103"/>
        <end position="127"/>
    </location>
</feature>
<comment type="caution">
    <text evidence="6">The sequence shown here is derived from an EMBL/GenBank/DDBJ whole genome shotgun (WGS) entry which is preliminary data.</text>
</comment>
<dbReference type="RefSeq" id="WP_168052966.1">
    <property type="nucleotide sequence ID" value="NZ_JAAOZT010000002.1"/>
</dbReference>
<sequence>MHNIAQLGTIWVYLAGSPLLGLTLTLCAYTSAFWVYSRCKFSPLANPVAIAIALIVVILKSTGMSYQDYFSGAQFVHFLLGPATVALAIPLARQLPRLRRSFVPLVCGLFTGSVTAIISAVAIIVLMGGSYQLAISIGPKSATTPIAMGVAEKLGGLPALTAVLVIGTGIFGAVIGRFLFNWMRIDSHEVRGFALGVTSHGIGTARAFQVSAEMGAFAGLGMGMNGVLTAFLAPWLIPILINNLSPFISK</sequence>